<evidence type="ECO:0000313" key="8">
    <source>
        <dbReference type="Proteomes" id="UP000427906"/>
    </source>
</evidence>
<evidence type="ECO:0000259" key="6">
    <source>
        <dbReference type="PROSITE" id="PS50977"/>
    </source>
</evidence>
<dbReference type="SUPFAM" id="SSF48498">
    <property type="entry name" value="Tetracyclin repressor-like, C-terminal domain"/>
    <property type="match status" value="1"/>
</dbReference>
<sequence>MAGNEKRTRLTRVEQKKATRRKLIRTTIAIIAAEGLSRVTLPKVAKQAGLSRGICNFHFKTKDQLLLETFQTVYREHERAWKDALSDQHVPPVRRLKRFIRVLLLPPVADFEKVAVWLAFWGEAANRQTYLDLCTAMDKAFENGVAAVLGEIGPPLAGGSGMDMGAIAVALTGMIDGFWVQYLIAPGRLSPEHAISACFAYLSRFYPEFGKADRA</sequence>
<feature type="DNA-binding region" description="H-T-H motif" evidence="5">
    <location>
        <begin position="40"/>
        <end position="59"/>
    </location>
</feature>
<accession>A0A5K7YD05</accession>
<dbReference type="GO" id="GO:0003700">
    <property type="term" value="F:DNA-binding transcription factor activity"/>
    <property type="evidence" value="ECO:0007669"/>
    <property type="project" value="TreeGrafter"/>
</dbReference>
<evidence type="ECO:0000256" key="3">
    <source>
        <dbReference type="ARBA" id="ARBA00023125"/>
    </source>
</evidence>
<evidence type="ECO:0000313" key="7">
    <source>
        <dbReference type="EMBL" id="BBO66513.1"/>
    </source>
</evidence>
<proteinExistence type="predicted"/>
<dbReference type="EMBL" id="AP021874">
    <property type="protein sequence ID" value="BBO66513.1"/>
    <property type="molecule type" value="Genomic_DNA"/>
</dbReference>
<evidence type="ECO:0000256" key="2">
    <source>
        <dbReference type="ARBA" id="ARBA00023015"/>
    </source>
</evidence>
<dbReference type="SUPFAM" id="SSF46689">
    <property type="entry name" value="Homeodomain-like"/>
    <property type="match status" value="1"/>
</dbReference>
<dbReference type="PANTHER" id="PTHR30055">
    <property type="entry name" value="HTH-TYPE TRANSCRIPTIONAL REGULATOR RUTR"/>
    <property type="match status" value="1"/>
</dbReference>
<dbReference type="Pfam" id="PF13977">
    <property type="entry name" value="TetR_C_6"/>
    <property type="match status" value="1"/>
</dbReference>
<dbReference type="InterPro" id="IPR050109">
    <property type="entry name" value="HTH-type_TetR-like_transc_reg"/>
</dbReference>
<dbReference type="InterPro" id="IPR039538">
    <property type="entry name" value="BetI_C"/>
</dbReference>
<keyword evidence="2" id="KW-0805">Transcription regulation</keyword>
<gene>
    <name evidence="7" type="ORF">DSCA_04430</name>
</gene>
<evidence type="ECO:0000256" key="4">
    <source>
        <dbReference type="ARBA" id="ARBA00023163"/>
    </source>
</evidence>
<keyword evidence="3 5" id="KW-0238">DNA-binding</keyword>
<keyword evidence="1" id="KW-0678">Repressor</keyword>
<dbReference type="AlphaFoldDB" id="A0A5K7YD05"/>
<name>A0A5K7YD05_9BACT</name>
<dbReference type="Gene3D" id="1.10.357.10">
    <property type="entry name" value="Tetracycline Repressor, domain 2"/>
    <property type="match status" value="1"/>
</dbReference>
<keyword evidence="4" id="KW-0804">Transcription</keyword>
<dbReference type="InterPro" id="IPR036271">
    <property type="entry name" value="Tet_transcr_reg_TetR-rel_C_sf"/>
</dbReference>
<feature type="domain" description="HTH tetR-type" evidence="6">
    <location>
        <begin position="17"/>
        <end position="77"/>
    </location>
</feature>
<dbReference type="KEGG" id="dalk:DSCA_04430"/>
<dbReference type="GO" id="GO:0000976">
    <property type="term" value="F:transcription cis-regulatory region binding"/>
    <property type="evidence" value="ECO:0007669"/>
    <property type="project" value="TreeGrafter"/>
</dbReference>
<dbReference type="InterPro" id="IPR001647">
    <property type="entry name" value="HTH_TetR"/>
</dbReference>
<dbReference type="Pfam" id="PF00440">
    <property type="entry name" value="TetR_N"/>
    <property type="match status" value="1"/>
</dbReference>
<organism evidence="7 8">
    <name type="scientific">Desulfosarcina alkanivorans</name>
    <dbReference type="NCBI Taxonomy" id="571177"/>
    <lineage>
        <taxon>Bacteria</taxon>
        <taxon>Pseudomonadati</taxon>
        <taxon>Thermodesulfobacteriota</taxon>
        <taxon>Desulfobacteria</taxon>
        <taxon>Desulfobacterales</taxon>
        <taxon>Desulfosarcinaceae</taxon>
        <taxon>Desulfosarcina</taxon>
    </lineage>
</organism>
<dbReference type="InterPro" id="IPR009057">
    <property type="entry name" value="Homeodomain-like_sf"/>
</dbReference>
<keyword evidence="8" id="KW-1185">Reference proteome</keyword>
<dbReference type="PROSITE" id="PS50977">
    <property type="entry name" value="HTH_TETR_2"/>
    <property type="match status" value="1"/>
</dbReference>
<evidence type="ECO:0000256" key="1">
    <source>
        <dbReference type="ARBA" id="ARBA00022491"/>
    </source>
</evidence>
<dbReference type="PANTHER" id="PTHR30055:SF234">
    <property type="entry name" value="HTH-TYPE TRANSCRIPTIONAL REGULATOR BETI"/>
    <property type="match status" value="1"/>
</dbReference>
<protein>
    <submittedName>
        <fullName evidence="7">TetR family transcriptional regulator</fullName>
    </submittedName>
</protein>
<reference evidence="7 8" key="1">
    <citation type="submission" date="2019-11" db="EMBL/GenBank/DDBJ databases">
        <title>Comparative genomics of hydrocarbon-degrading Desulfosarcina strains.</title>
        <authorList>
            <person name="Watanabe M."/>
            <person name="Kojima H."/>
            <person name="Fukui M."/>
        </authorList>
    </citation>
    <scope>NUCLEOTIDE SEQUENCE [LARGE SCALE GENOMIC DNA]</scope>
    <source>
        <strain evidence="7 8">PL12</strain>
    </source>
</reference>
<dbReference type="Proteomes" id="UP000427906">
    <property type="component" value="Chromosome"/>
</dbReference>
<evidence type="ECO:0000256" key="5">
    <source>
        <dbReference type="PROSITE-ProRule" id="PRU00335"/>
    </source>
</evidence>
<dbReference type="RefSeq" id="WP_167527560.1">
    <property type="nucleotide sequence ID" value="NZ_AP021874.1"/>
</dbReference>